<dbReference type="PANTHER" id="PTHR30105">
    <property type="entry name" value="UNCHARACTERIZED YIBQ-RELATED"/>
    <property type="match status" value="1"/>
</dbReference>
<keyword evidence="2" id="KW-1133">Transmembrane helix</keyword>
<keyword evidence="2" id="KW-0812">Transmembrane</keyword>
<keyword evidence="2" id="KW-0472">Membrane</keyword>
<reference evidence="4" key="1">
    <citation type="submission" date="2017-02" db="EMBL/GenBank/DDBJ databases">
        <authorList>
            <person name="Varghese N."/>
            <person name="Submissions S."/>
        </authorList>
    </citation>
    <scope>NUCLEOTIDE SEQUENCE [LARGE SCALE GENOMIC DNA]</scope>
    <source>
        <strain evidence="4">USBA 369</strain>
    </source>
</reference>
<dbReference type="STRING" id="1365950.SAMN05428963_10844"/>
<dbReference type="GO" id="GO:0005975">
    <property type="term" value="P:carbohydrate metabolic process"/>
    <property type="evidence" value="ECO:0007669"/>
    <property type="project" value="InterPro"/>
</dbReference>
<organism evidence="3 4">
    <name type="scientific">Consotaella salsifontis</name>
    <dbReference type="NCBI Taxonomy" id="1365950"/>
    <lineage>
        <taxon>Bacteria</taxon>
        <taxon>Pseudomonadati</taxon>
        <taxon>Pseudomonadota</taxon>
        <taxon>Alphaproteobacteria</taxon>
        <taxon>Hyphomicrobiales</taxon>
        <taxon>Aurantimonadaceae</taxon>
        <taxon>Consotaella</taxon>
    </lineage>
</organism>
<accession>A0A1T4RWZ3</accession>
<name>A0A1T4RWZ3_9HYPH</name>
<feature type="transmembrane region" description="Helical" evidence="2">
    <location>
        <begin position="23"/>
        <end position="47"/>
    </location>
</feature>
<dbReference type="AlphaFoldDB" id="A0A1T4RWZ3"/>
<protein>
    <recommendedName>
        <fullName evidence="5">Divergent polysaccharide deacetylase</fullName>
    </recommendedName>
</protein>
<sequence length="380" mass="40421">MPIDLYRPLGLEEPQPPRPPRRFTARGVGVAVLFVMLAAGSAATALLQPERREARYDPTAASATPVAVEREAMPSLPSTPVPTIQRGPEDIGTPAVGAAPLVVSEPGSLRQAPQQAHIPDDALIESSPFGPLPVRGPDGRRPLDVYAGAPAQNLGTRIAIVVGGLGISQTGSQYAINRLPAGVTLAFASAGNSLSRWMQDARREGHELILQVPMEPFGYPNVTPGEHTVTVDDVNAGQMDDLDWSLGRMTNYVGIMPFMGARVTSDEAATKALLDETARRGLLFFDDGASARSLAQETAVNEQAPFARADIQIDQSRTAADLQSQLDALERTARAKGSAIGIASAFRESVDAIASWIDEARERGVEVVPVSDLALDPERR</sequence>
<dbReference type="InterPro" id="IPR011330">
    <property type="entry name" value="Glyco_hydro/deAcase_b/a-brl"/>
</dbReference>
<dbReference type="Pfam" id="PF04748">
    <property type="entry name" value="Polysacc_deac_2"/>
    <property type="match status" value="1"/>
</dbReference>
<evidence type="ECO:0008006" key="5">
    <source>
        <dbReference type="Google" id="ProtNLM"/>
    </source>
</evidence>
<evidence type="ECO:0000256" key="1">
    <source>
        <dbReference type="SAM" id="MobiDB-lite"/>
    </source>
</evidence>
<dbReference type="InterPro" id="IPR006837">
    <property type="entry name" value="Divergent_DAC"/>
</dbReference>
<evidence type="ECO:0000256" key="2">
    <source>
        <dbReference type="SAM" id="Phobius"/>
    </source>
</evidence>
<keyword evidence="4" id="KW-1185">Reference proteome</keyword>
<evidence type="ECO:0000313" key="3">
    <source>
        <dbReference type="EMBL" id="SKA20483.1"/>
    </source>
</evidence>
<evidence type="ECO:0000313" key="4">
    <source>
        <dbReference type="Proteomes" id="UP000190135"/>
    </source>
</evidence>
<dbReference type="OrthoDB" id="9784811at2"/>
<dbReference type="PANTHER" id="PTHR30105:SF2">
    <property type="entry name" value="DIVERGENT POLYSACCHARIDE DEACETYLASE SUPERFAMILY"/>
    <property type="match status" value="1"/>
</dbReference>
<gene>
    <name evidence="3" type="ORF">SAMN05428963_10844</name>
</gene>
<dbReference type="Gene3D" id="3.20.20.370">
    <property type="entry name" value="Glycoside hydrolase/deacetylase"/>
    <property type="match status" value="1"/>
</dbReference>
<dbReference type="CDD" id="cd10936">
    <property type="entry name" value="CE4_DAC2"/>
    <property type="match status" value="1"/>
</dbReference>
<dbReference type="RefSeq" id="WP_078708783.1">
    <property type="nucleotide sequence ID" value="NZ_FUXL01000008.1"/>
</dbReference>
<proteinExistence type="predicted"/>
<dbReference type="SUPFAM" id="SSF88713">
    <property type="entry name" value="Glycoside hydrolase/deacetylase"/>
    <property type="match status" value="1"/>
</dbReference>
<dbReference type="Proteomes" id="UP000190135">
    <property type="component" value="Unassembled WGS sequence"/>
</dbReference>
<dbReference type="EMBL" id="FUXL01000008">
    <property type="protein sequence ID" value="SKA20483.1"/>
    <property type="molecule type" value="Genomic_DNA"/>
</dbReference>
<feature type="region of interest" description="Disordered" evidence="1">
    <location>
        <begin position="1"/>
        <end position="23"/>
    </location>
</feature>